<evidence type="ECO:0000256" key="1">
    <source>
        <dbReference type="SAM" id="SignalP"/>
    </source>
</evidence>
<evidence type="ECO:0000313" key="3">
    <source>
        <dbReference type="EMBL" id="MRW92498.1"/>
    </source>
</evidence>
<proteinExistence type="predicted"/>
<dbReference type="Proteomes" id="UP000433309">
    <property type="component" value="Unassembled WGS sequence"/>
</dbReference>
<dbReference type="Gene3D" id="3.40.50.1820">
    <property type="entry name" value="alpha/beta hydrolase"/>
    <property type="match status" value="1"/>
</dbReference>
<organism evidence="3 4">
    <name type="scientific">Duganella guangzhouensis</name>
    <dbReference type="NCBI Taxonomy" id="2666084"/>
    <lineage>
        <taxon>Bacteria</taxon>
        <taxon>Pseudomonadati</taxon>
        <taxon>Pseudomonadota</taxon>
        <taxon>Betaproteobacteria</taxon>
        <taxon>Burkholderiales</taxon>
        <taxon>Oxalobacteraceae</taxon>
        <taxon>Telluria group</taxon>
        <taxon>Duganella</taxon>
    </lineage>
</organism>
<feature type="chain" id="PRO_5026108314" evidence="1">
    <location>
        <begin position="25"/>
        <end position="340"/>
    </location>
</feature>
<feature type="signal peptide" evidence="1">
    <location>
        <begin position="1"/>
        <end position="24"/>
    </location>
</feature>
<dbReference type="PANTHER" id="PTHR43798">
    <property type="entry name" value="MONOACYLGLYCEROL LIPASE"/>
    <property type="match status" value="1"/>
</dbReference>
<dbReference type="SUPFAM" id="SSF53474">
    <property type="entry name" value="alpha/beta-Hydrolases"/>
    <property type="match status" value="1"/>
</dbReference>
<feature type="domain" description="AB hydrolase-1" evidence="2">
    <location>
        <begin position="69"/>
        <end position="317"/>
    </location>
</feature>
<keyword evidence="4" id="KW-1185">Reference proteome</keyword>
<dbReference type="Pfam" id="PF00561">
    <property type="entry name" value="Abhydrolase_1"/>
    <property type="match status" value="1"/>
</dbReference>
<name>A0A6I2L2Y5_9BURK</name>
<dbReference type="InterPro" id="IPR000073">
    <property type="entry name" value="AB_hydrolase_1"/>
</dbReference>
<keyword evidence="1" id="KW-0732">Signal</keyword>
<dbReference type="PANTHER" id="PTHR43798:SF33">
    <property type="entry name" value="HYDROLASE, PUTATIVE (AFU_ORTHOLOGUE AFUA_2G14860)-RELATED"/>
    <property type="match status" value="1"/>
</dbReference>
<comment type="caution">
    <text evidence="3">The sequence shown here is derived from an EMBL/GenBank/DDBJ whole genome shotgun (WGS) entry which is preliminary data.</text>
</comment>
<dbReference type="InterPro" id="IPR029058">
    <property type="entry name" value="AB_hydrolase_fold"/>
</dbReference>
<dbReference type="EMBL" id="WKJK01000011">
    <property type="protein sequence ID" value="MRW92498.1"/>
    <property type="molecule type" value="Genomic_DNA"/>
</dbReference>
<accession>A0A6I2L2Y5</accession>
<protein>
    <submittedName>
        <fullName evidence="3">Alpha/beta fold hydrolase</fullName>
    </submittedName>
</protein>
<reference evidence="3 4" key="1">
    <citation type="submission" date="2019-11" db="EMBL/GenBank/DDBJ databases">
        <title>Novel species isolated from a subtropical stream in China.</title>
        <authorList>
            <person name="Lu H."/>
        </authorList>
    </citation>
    <scope>NUCLEOTIDE SEQUENCE [LARGE SCALE GENOMIC DNA]</scope>
    <source>
        <strain evidence="3 4">FT80W</strain>
    </source>
</reference>
<keyword evidence="3" id="KW-0378">Hydrolase</keyword>
<evidence type="ECO:0000313" key="4">
    <source>
        <dbReference type="Proteomes" id="UP000433309"/>
    </source>
</evidence>
<dbReference type="AlphaFoldDB" id="A0A6I2L2Y5"/>
<dbReference type="GO" id="GO:0016020">
    <property type="term" value="C:membrane"/>
    <property type="evidence" value="ECO:0007669"/>
    <property type="project" value="TreeGrafter"/>
</dbReference>
<gene>
    <name evidence="3" type="ORF">GJ699_21090</name>
</gene>
<dbReference type="GO" id="GO:0016787">
    <property type="term" value="F:hydrolase activity"/>
    <property type="evidence" value="ECO:0007669"/>
    <property type="project" value="UniProtKB-KW"/>
</dbReference>
<dbReference type="PRINTS" id="PR00111">
    <property type="entry name" value="ABHYDROLASE"/>
</dbReference>
<sequence length="340" mass="37561">MQMLKKLVLIAAGAALFSSGGVSATPVRPDLPADQISDAALVKKLPGFSNREALVNGVHLHYVIGGEGPPVLLLPGWPQTWWAWHKIMPQLAKHHTVIAVDIRGMGSSDKPAGGYEKKNLAKDLHELVIELGYPKVDLVGHDIGSMIAYSYAANFPQATNKLVLLDVAPPDASLATWPMLPAAGTFSDKLDEKHAYVWWFAFHQVKGLPEDLLEGRAYLQQAWMFRYLMQDESKLDNLDRAVYAAAYDSRDAIRAGDAWYQAFPQDILDNETYAPLTMPVLAIGGPGYEWLKATLASKSRNHRVVKIADSGHYIPEEQPQKLLHYLTDFLCDSSTPNCSD</sequence>
<evidence type="ECO:0000259" key="2">
    <source>
        <dbReference type="Pfam" id="PF00561"/>
    </source>
</evidence>
<dbReference type="InterPro" id="IPR050266">
    <property type="entry name" value="AB_hydrolase_sf"/>
</dbReference>